<dbReference type="PANTHER" id="PTHR33050:SF7">
    <property type="entry name" value="RIBONUCLEASE H"/>
    <property type="match status" value="1"/>
</dbReference>
<accession>A0AAE0GKK1</accession>
<protein>
    <submittedName>
        <fullName evidence="1">Uncharacterized protein</fullName>
    </submittedName>
</protein>
<dbReference type="Gene3D" id="3.30.70.270">
    <property type="match status" value="1"/>
</dbReference>
<dbReference type="PANTHER" id="PTHR33050">
    <property type="entry name" value="REVERSE TRANSCRIPTASE DOMAIN-CONTAINING PROTEIN"/>
    <property type="match status" value="1"/>
</dbReference>
<reference evidence="1 2" key="1">
    <citation type="journal article" date="2015" name="Genome Biol. Evol.">
        <title>Comparative Genomics of a Bacterivorous Green Alga Reveals Evolutionary Causalities and Consequences of Phago-Mixotrophic Mode of Nutrition.</title>
        <authorList>
            <person name="Burns J.A."/>
            <person name="Paasch A."/>
            <person name="Narechania A."/>
            <person name="Kim E."/>
        </authorList>
    </citation>
    <scope>NUCLEOTIDE SEQUENCE [LARGE SCALE GENOMIC DNA]</scope>
    <source>
        <strain evidence="1 2">PLY_AMNH</strain>
    </source>
</reference>
<keyword evidence="2" id="KW-1185">Reference proteome</keyword>
<evidence type="ECO:0000313" key="1">
    <source>
        <dbReference type="EMBL" id="KAK3279096.1"/>
    </source>
</evidence>
<dbReference type="InterPro" id="IPR052055">
    <property type="entry name" value="Hepadnavirus_pol/RT"/>
</dbReference>
<dbReference type="InterPro" id="IPR043128">
    <property type="entry name" value="Rev_trsase/Diguanyl_cyclase"/>
</dbReference>
<name>A0AAE0GKK1_9CHLO</name>
<dbReference type="EMBL" id="LGRX02005131">
    <property type="protein sequence ID" value="KAK3279096.1"/>
    <property type="molecule type" value="Genomic_DNA"/>
</dbReference>
<dbReference type="Proteomes" id="UP001190700">
    <property type="component" value="Unassembled WGS sequence"/>
</dbReference>
<gene>
    <name evidence="1" type="ORF">CYMTET_12998</name>
</gene>
<proteinExistence type="predicted"/>
<organism evidence="1 2">
    <name type="scientific">Cymbomonas tetramitiformis</name>
    <dbReference type="NCBI Taxonomy" id="36881"/>
    <lineage>
        <taxon>Eukaryota</taxon>
        <taxon>Viridiplantae</taxon>
        <taxon>Chlorophyta</taxon>
        <taxon>Pyramimonadophyceae</taxon>
        <taxon>Pyramimonadales</taxon>
        <taxon>Pyramimonadaceae</taxon>
        <taxon>Cymbomonas</taxon>
    </lineage>
</organism>
<sequence>MVVYTTDGMHRMLVLKVPPRKFNGPQQRYEHARRQMTFHDTGDGLYAPGVRYTDERYRHFLPEEAELEKACKEGHRMEFVTKPIRYERDNHPSCYEYADRSEADCLRAAQAGVLEGPLWYEPWSITPLGSLYNTEKDKFRNVWNARASGVNEAMVPASAEYDYIEDVLRLQRPRCLMDGFDLSDAFWNNARYQPHCDYMGVQLPVSKAFYRARYDMFGFTDAPKHQAEVAQVFKRMLNNTVYADGRSECTGVFVDDGHTVHNEELGVEEATSRVKAAYAQLAKAGIRVSEKTQWPSQVKDYVGREIHSVPQHVGAARPRVEKYVAAANKLLSDYPEGTPVPRQELAAVVGKFQFLAPLVKGGQNMLAPIYRARDDFTDPGARDWSAKAQWGTDVSVTLGREARAEVGRFCDSLLADPVRRYYIEKDAPQCTGWWTGQHSGDRLYLTRHWCTPEGVPAPTMDASGWQGGIAYQDRRHIVDFPAHERAPHKSSNFREASTFASTVELLGPEFAGGRMLGRSDNSTTVSLVNRQGTMASELWPVCERLFRAARLYDLDVAAEHIPGKENDLSDGLLRYVRHKDYSDWQYRRDEFESLGQHTVYPFTLDGGADPVGTNSHLPRFCSVVDSFLRRDLRGEHVYASPDFSVIGEYLKHFLEHYRSSPGDTSGVFVLPVWDTYDWWPLVRGGRVLKYYPRGSHLFTSPEWRHLQQPDGSYAFGSERAFRGPTHWAVVVLYFPPTVPCRRGVTGAQAVGEAGGRGAGRRVPVLSGDAQRDRRLLSGLRPDVVPAMLYGQHSTAA</sequence>
<dbReference type="AlphaFoldDB" id="A0AAE0GKK1"/>
<evidence type="ECO:0000313" key="2">
    <source>
        <dbReference type="Proteomes" id="UP001190700"/>
    </source>
</evidence>
<comment type="caution">
    <text evidence="1">The sequence shown here is derived from an EMBL/GenBank/DDBJ whole genome shotgun (WGS) entry which is preliminary data.</text>
</comment>
<dbReference type="Gene3D" id="3.10.10.10">
    <property type="entry name" value="HIV Type 1 Reverse Transcriptase, subunit A, domain 1"/>
    <property type="match status" value="1"/>
</dbReference>